<accession>A0ABV0IZF8</accession>
<keyword evidence="2" id="KW-0378">Hydrolase</keyword>
<comment type="caution">
    <text evidence="2">The sequence shown here is derived from an EMBL/GenBank/DDBJ whole genome shotgun (WGS) entry which is preliminary data.</text>
</comment>
<dbReference type="Pfam" id="PF12697">
    <property type="entry name" value="Abhydrolase_6"/>
    <property type="match status" value="1"/>
</dbReference>
<protein>
    <submittedName>
        <fullName evidence="2">Alpha/beta fold hydrolase</fullName>
    </submittedName>
</protein>
<dbReference type="Proteomes" id="UP001462502">
    <property type="component" value="Unassembled WGS sequence"/>
</dbReference>
<sequence length="232" mass="25328">MRWAASCIAFSGFFLRREAWSAVEARFERFVCVDAMRDDPELGFAAYLEAAQRALLELPPPYLLLGHSFGAVPARLLAQRLAPERIRLALISGLAVADGQSAAEAYQATAQRSMSDFCRLDAAQGRVALVDQEAFAVRLHAPDPVPGHSRLAGYEPLSLLVESLPLLPLACPQHYVLCLDDQIADASSQAASAELAGARRLERRGGHMGPLREVGWLDEVCRGWPQCLPGFF</sequence>
<dbReference type="GO" id="GO:0016787">
    <property type="term" value="F:hydrolase activity"/>
    <property type="evidence" value="ECO:0007669"/>
    <property type="project" value="UniProtKB-KW"/>
</dbReference>
<proteinExistence type="predicted"/>
<dbReference type="EMBL" id="JBDXMI010000001">
    <property type="protein sequence ID" value="MEO9386669.1"/>
    <property type="molecule type" value="Genomic_DNA"/>
</dbReference>
<evidence type="ECO:0000313" key="3">
    <source>
        <dbReference type="Proteomes" id="UP001462502"/>
    </source>
</evidence>
<feature type="domain" description="AB hydrolase-1" evidence="1">
    <location>
        <begin position="12"/>
        <end position="210"/>
    </location>
</feature>
<gene>
    <name evidence="2" type="ORF">ABI908_21455</name>
</gene>
<name>A0ABV0IZF8_9NEIS</name>
<reference evidence="2 3" key="1">
    <citation type="submission" date="2024-05" db="EMBL/GenBank/DDBJ databases">
        <authorList>
            <person name="De Oliveira J.P."/>
            <person name="Noriler S.A."/>
            <person name="De Oliveira A.G."/>
            <person name="Sipoli D.S."/>
        </authorList>
    </citation>
    <scope>NUCLEOTIDE SEQUENCE [LARGE SCALE GENOMIC DNA]</scope>
    <source>
        <strain evidence="2 3">LABIM192</strain>
    </source>
</reference>
<dbReference type="InterPro" id="IPR000073">
    <property type="entry name" value="AB_hydrolase_1"/>
</dbReference>
<dbReference type="Gene3D" id="3.40.50.1820">
    <property type="entry name" value="alpha/beta hydrolase"/>
    <property type="match status" value="1"/>
</dbReference>
<evidence type="ECO:0000313" key="2">
    <source>
        <dbReference type="EMBL" id="MEO9386669.1"/>
    </source>
</evidence>
<evidence type="ECO:0000259" key="1">
    <source>
        <dbReference type="Pfam" id="PF12697"/>
    </source>
</evidence>
<dbReference type="RefSeq" id="WP_347950095.1">
    <property type="nucleotide sequence ID" value="NZ_CP158160.1"/>
</dbReference>
<organism evidence="2 3">
    <name type="scientific">Chromobacterium phragmitis</name>
    <dbReference type="NCBI Taxonomy" id="2202141"/>
    <lineage>
        <taxon>Bacteria</taxon>
        <taxon>Pseudomonadati</taxon>
        <taxon>Pseudomonadota</taxon>
        <taxon>Betaproteobacteria</taxon>
        <taxon>Neisseriales</taxon>
        <taxon>Chromobacteriaceae</taxon>
        <taxon>Chromobacterium</taxon>
    </lineage>
</organism>
<dbReference type="InterPro" id="IPR029058">
    <property type="entry name" value="AB_hydrolase_fold"/>
</dbReference>
<keyword evidence="3" id="KW-1185">Reference proteome</keyword>
<dbReference type="SUPFAM" id="SSF53474">
    <property type="entry name" value="alpha/beta-Hydrolases"/>
    <property type="match status" value="1"/>
</dbReference>